<evidence type="ECO:0000256" key="1">
    <source>
        <dbReference type="ARBA" id="ARBA00005051"/>
    </source>
</evidence>
<dbReference type="PANTHER" id="PTHR43071:SF1">
    <property type="entry name" value="2-AMINO-4-HYDROXY-6-HYDROXYMETHYLDIHYDROPTERIDINE PYROPHOSPHOKINASE"/>
    <property type="match status" value="1"/>
</dbReference>
<evidence type="ECO:0000256" key="2">
    <source>
        <dbReference type="ARBA" id="ARBA00005810"/>
    </source>
</evidence>
<evidence type="ECO:0000256" key="4">
    <source>
        <dbReference type="ARBA" id="ARBA00016218"/>
    </source>
</evidence>
<evidence type="ECO:0000256" key="8">
    <source>
        <dbReference type="ARBA" id="ARBA00022840"/>
    </source>
</evidence>
<evidence type="ECO:0000256" key="9">
    <source>
        <dbReference type="ARBA" id="ARBA00022909"/>
    </source>
</evidence>
<evidence type="ECO:0000256" key="10">
    <source>
        <dbReference type="ARBA" id="ARBA00029409"/>
    </source>
</evidence>
<dbReference type="GO" id="GO:0003848">
    <property type="term" value="F:2-amino-4-hydroxy-6-hydroxymethyldihydropteridine diphosphokinase activity"/>
    <property type="evidence" value="ECO:0007669"/>
    <property type="project" value="UniProtKB-EC"/>
</dbReference>
<evidence type="ECO:0000256" key="11">
    <source>
        <dbReference type="ARBA" id="ARBA00029766"/>
    </source>
</evidence>
<dbReference type="Gene3D" id="3.30.70.560">
    <property type="entry name" value="7,8-Dihydro-6-hydroxymethylpterin-pyrophosphokinase HPPK"/>
    <property type="match status" value="1"/>
</dbReference>
<keyword evidence="8" id="KW-0067">ATP-binding</keyword>
<proteinExistence type="inferred from homology"/>
<keyword evidence="15" id="KW-1185">Reference proteome</keyword>
<dbReference type="NCBIfam" id="TIGR01498">
    <property type="entry name" value="folK"/>
    <property type="match status" value="1"/>
</dbReference>
<evidence type="ECO:0000259" key="13">
    <source>
        <dbReference type="Pfam" id="PF01288"/>
    </source>
</evidence>
<dbReference type="EMBL" id="JAKZGP010000013">
    <property type="protein sequence ID" value="MCH7409198.1"/>
    <property type="molecule type" value="Genomic_DNA"/>
</dbReference>
<dbReference type="CDD" id="cd00483">
    <property type="entry name" value="HPPK"/>
    <property type="match status" value="1"/>
</dbReference>
<gene>
    <name evidence="14" type="primary">folK</name>
    <name evidence="14" type="ORF">MM239_07325</name>
</gene>
<keyword evidence="6" id="KW-0547">Nucleotide-binding</keyword>
<reference evidence="14" key="1">
    <citation type="submission" date="2022-03" db="EMBL/GenBank/DDBJ databases">
        <title>De novo assembled genomes of Belliella spp. (Cyclobacteriaceae) strains.</title>
        <authorList>
            <person name="Szabo A."/>
            <person name="Korponai K."/>
            <person name="Felfoldi T."/>
        </authorList>
    </citation>
    <scope>NUCLEOTIDE SEQUENCE</scope>
    <source>
        <strain evidence="14">DSM 111904</strain>
    </source>
</reference>
<dbReference type="EC" id="2.7.6.3" evidence="3"/>
<accession>A0ABS9UYP0</accession>
<dbReference type="InterPro" id="IPR000550">
    <property type="entry name" value="Hppk"/>
</dbReference>
<feature type="domain" description="7,8-dihydro-6-hydroxymethylpterin-pyrophosphokinase" evidence="13">
    <location>
        <begin position="16"/>
        <end position="142"/>
    </location>
</feature>
<keyword evidence="9" id="KW-0289">Folate biosynthesis</keyword>
<sequence length="175" mass="20057">MDKLQEELIPSHQVVLIIGGNLGDRFQLITDAKKKISMEIGEIQKQSVLYETAAWGERSTKDFINQALLINTTLSAQEVLYTALSIEKSLGRARVEKWGDRTMDIDIIFYDNSIIEEPELTIPHPFMKERKFVLVPIVEILPDWIHPVLKMSMKEMLSACEDQCEVRKIGKGDRL</sequence>
<evidence type="ECO:0000256" key="7">
    <source>
        <dbReference type="ARBA" id="ARBA00022777"/>
    </source>
</evidence>
<dbReference type="Pfam" id="PF01288">
    <property type="entry name" value="HPPK"/>
    <property type="match status" value="1"/>
</dbReference>
<evidence type="ECO:0000256" key="6">
    <source>
        <dbReference type="ARBA" id="ARBA00022741"/>
    </source>
</evidence>
<dbReference type="Proteomes" id="UP001165489">
    <property type="component" value="Unassembled WGS sequence"/>
</dbReference>
<evidence type="ECO:0000313" key="15">
    <source>
        <dbReference type="Proteomes" id="UP001165489"/>
    </source>
</evidence>
<evidence type="ECO:0000256" key="5">
    <source>
        <dbReference type="ARBA" id="ARBA00022679"/>
    </source>
</evidence>
<evidence type="ECO:0000256" key="3">
    <source>
        <dbReference type="ARBA" id="ARBA00013253"/>
    </source>
</evidence>
<comment type="function">
    <text evidence="10">Catalyzes the transfer of pyrophosphate from adenosine triphosphate (ATP) to 6-hydroxymethyl-7,8-dihydropterin, an enzymatic step in folate biosynthesis pathway.</text>
</comment>
<keyword evidence="7" id="KW-0418">Kinase</keyword>
<keyword evidence="5 14" id="KW-0808">Transferase</keyword>
<comment type="similarity">
    <text evidence="2">Belongs to the HPPK family.</text>
</comment>
<dbReference type="InterPro" id="IPR035907">
    <property type="entry name" value="Hppk_sf"/>
</dbReference>
<protein>
    <recommendedName>
        <fullName evidence="4">2-amino-4-hydroxy-6-hydroxymethyldihydropteridine pyrophosphokinase</fullName>
        <ecNumber evidence="3">2.7.6.3</ecNumber>
    </recommendedName>
    <alternativeName>
        <fullName evidence="11">6-hydroxymethyl-7,8-dihydropterin pyrophosphokinase</fullName>
    </alternativeName>
    <alternativeName>
        <fullName evidence="12">7,8-dihydro-6-hydroxymethylpterin-pyrophosphokinase</fullName>
    </alternativeName>
</protein>
<comment type="caution">
    <text evidence="14">The sequence shown here is derived from an EMBL/GenBank/DDBJ whole genome shotgun (WGS) entry which is preliminary data.</text>
</comment>
<name>A0ABS9UYP0_9BACT</name>
<dbReference type="SUPFAM" id="SSF55083">
    <property type="entry name" value="6-hydroxymethyl-7,8-dihydropterin pyrophosphokinase, HPPK"/>
    <property type="match status" value="1"/>
</dbReference>
<evidence type="ECO:0000256" key="12">
    <source>
        <dbReference type="ARBA" id="ARBA00033413"/>
    </source>
</evidence>
<dbReference type="PANTHER" id="PTHR43071">
    <property type="entry name" value="2-AMINO-4-HYDROXY-6-HYDROXYMETHYLDIHYDROPTERIDINE PYROPHOSPHOKINASE"/>
    <property type="match status" value="1"/>
</dbReference>
<evidence type="ECO:0000313" key="14">
    <source>
        <dbReference type="EMBL" id="MCH7409198.1"/>
    </source>
</evidence>
<comment type="pathway">
    <text evidence="1">Cofactor biosynthesis; tetrahydrofolate biosynthesis; 2-amino-4-hydroxy-6-hydroxymethyl-7,8-dihydropteridine diphosphate from 7,8-dihydroneopterin triphosphate: step 4/4.</text>
</comment>
<organism evidence="14 15">
    <name type="scientific">Belliella filtrata</name>
    <dbReference type="NCBI Taxonomy" id="2923435"/>
    <lineage>
        <taxon>Bacteria</taxon>
        <taxon>Pseudomonadati</taxon>
        <taxon>Bacteroidota</taxon>
        <taxon>Cytophagia</taxon>
        <taxon>Cytophagales</taxon>
        <taxon>Cyclobacteriaceae</taxon>
        <taxon>Belliella</taxon>
    </lineage>
</organism>
<dbReference type="RefSeq" id="WP_241347550.1">
    <property type="nucleotide sequence ID" value="NZ_JAKZGP010000013.1"/>
</dbReference>